<dbReference type="PANTHER" id="PTHR31541:SF25">
    <property type="entry name" value="GAMMA-GLIADIN B"/>
    <property type="match status" value="1"/>
</dbReference>
<dbReference type="InterPro" id="IPR005508">
    <property type="entry name" value="At2g31720-like"/>
</dbReference>
<accession>A0AAN8V9Q9</accession>
<dbReference type="Pfam" id="PF03754">
    <property type="entry name" value="At2g31720-like"/>
    <property type="match status" value="1"/>
</dbReference>
<proteinExistence type="predicted"/>
<gene>
    <name evidence="2" type="ORF">RJ641_007905</name>
</gene>
<evidence type="ECO:0000313" key="3">
    <source>
        <dbReference type="Proteomes" id="UP001370490"/>
    </source>
</evidence>
<comment type="caution">
    <text evidence="2">The sequence shown here is derived from an EMBL/GenBank/DDBJ whole genome shotgun (WGS) entry which is preliminary data.</text>
</comment>
<dbReference type="EMBL" id="JBAMMX010000015">
    <property type="protein sequence ID" value="KAK6926186.1"/>
    <property type="molecule type" value="Genomic_DNA"/>
</dbReference>
<organism evidence="2 3">
    <name type="scientific">Dillenia turbinata</name>
    <dbReference type="NCBI Taxonomy" id="194707"/>
    <lineage>
        <taxon>Eukaryota</taxon>
        <taxon>Viridiplantae</taxon>
        <taxon>Streptophyta</taxon>
        <taxon>Embryophyta</taxon>
        <taxon>Tracheophyta</taxon>
        <taxon>Spermatophyta</taxon>
        <taxon>Magnoliopsida</taxon>
        <taxon>eudicotyledons</taxon>
        <taxon>Gunneridae</taxon>
        <taxon>Pentapetalae</taxon>
        <taxon>Dilleniales</taxon>
        <taxon>Dilleniaceae</taxon>
        <taxon>Dillenia</taxon>
    </lineage>
</organism>
<dbReference type="Proteomes" id="UP001370490">
    <property type="component" value="Unassembled WGS sequence"/>
</dbReference>
<dbReference type="PANTHER" id="PTHR31541">
    <property type="entry name" value="B3 DOMAIN PLANT PROTEIN-RELATED"/>
    <property type="match status" value="1"/>
</dbReference>
<feature type="region of interest" description="Disordered" evidence="1">
    <location>
        <begin position="172"/>
        <end position="191"/>
    </location>
</feature>
<dbReference type="GO" id="GO:0003677">
    <property type="term" value="F:DNA binding"/>
    <property type="evidence" value="ECO:0007669"/>
    <property type="project" value="InterPro"/>
</dbReference>
<reference evidence="2 3" key="1">
    <citation type="submission" date="2023-12" db="EMBL/GenBank/DDBJ databases">
        <title>A high-quality genome assembly for Dillenia turbinata (Dilleniales).</title>
        <authorList>
            <person name="Chanderbali A."/>
        </authorList>
    </citation>
    <scope>NUCLEOTIDE SEQUENCE [LARGE SCALE GENOMIC DNA]</scope>
    <source>
        <strain evidence="2">LSX21</strain>
        <tissue evidence="2">Leaf</tissue>
    </source>
</reference>
<keyword evidence="3" id="KW-1185">Reference proteome</keyword>
<name>A0AAN8V9Q9_9MAGN</name>
<sequence>MKMVRTQKDILGKKTEDFEDPIHMLCFLLEHELEKMKPKKPTKIFRSKRLRNPEDDLDIDARKIKKQRKKGNRVVIDNVPNPAPDLPIEFKNAIAEKFYGTLIGLVIQKRIFARDVRPGQSRFSVPVRQVRTEFLTEEEKWKLNDENLSVILIQLETIKMNTKTWVMAEENGKAGNAEEQEEEEKEKKKKKKRALLVALATRVLLHGDPGPSASSQSQVLSY</sequence>
<protein>
    <submittedName>
        <fullName evidence="2">B3 domain-containing protein At2g31720-like</fullName>
    </submittedName>
</protein>
<evidence type="ECO:0000313" key="2">
    <source>
        <dbReference type="EMBL" id="KAK6926186.1"/>
    </source>
</evidence>
<evidence type="ECO:0000256" key="1">
    <source>
        <dbReference type="SAM" id="MobiDB-lite"/>
    </source>
</evidence>
<dbReference type="AlphaFoldDB" id="A0AAN8V9Q9"/>